<name>A0A1Z2XNM4_9FIRM</name>
<proteinExistence type="predicted"/>
<dbReference type="SUPFAM" id="SSF51998">
    <property type="entry name" value="PFL-like glycyl radical enzymes"/>
    <property type="match status" value="1"/>
</dbReference>
<dbReference type="Proteomes" id="UP000596035">
    <property type="component" value="Chromosome"/>
</dbReference>
<keyword evidence="8" id="KW-1185">Reference proteome</keyword>
<dbReference type="PROSITE" id="PS51149">
    <property type="entry name" value="GLY_RADICAL_2"/>
    <property type="match status" value="1"/>
</dbReference>
<dbReference type="InterPro" id="IPR051215">
    <property type="entry name" value="GRE"/>
</dbReference>
<feature type="domain" description="Glycine radical" evidence="4">
    <location>
        <begin position="613"/>
        <end position="734"/>
    </location>
</feature>
<feature type="domain" description="PFL" evidence="5">
    <location>
        <begin position="1"/>
        <end position="606"/>
    </location>
</feature>
<reference evidence="6" key="1">
    <citation type="journal article" date="2017" name="Genome Announc.">
        <title>High-Quality Whole-Genome Sequences of the Oligo-Mouse-Microbiota Bacterial Community.</title>
        <authorList>
            <person name="Garzetti D."/>
            <person name="Brugiroux S."/>
            <person name="Bunk B."/>
            <person name="Pukall R."/>
            <person name="McCoy K.D."/>
            <person name="Macpherson A.J."/>
            <person name="Stecher B."/>
        </authorList>
    </citation>
    <scope>NUCLEOTIDE SEQUENCE</scope>
    <source>
        <strain evidence="6">KB18</strain>
    </source>
</reference>
<evidence type="ECO:0000313" key="9">
    <source>
        <dbReference type="Proteomes" id="UP000596035"/>
    </source>
</evidence>
<dbReference type="EMBL" id="CP021422">
    <property type="protein sequence ID" value="ASB40048.1"/>
    <property type="molecule type" value="Genomic_DNA"/>
</dbReference>
<evidence type="ECO:0000256" key="2">
    <source>
        <dbReference type="ARBA" id="ARBA00023239"/>
    </source>
</evidence>
<reference evidence="7 9" key="3">
    <citation type="submission" date="2020-11" db="EMBL/GenBank/DDBJ databases">
        <title>Closed and high quality bacterial genomes of the OMM12 community.</title>
        <authorList>
            <person name="Marbouty M."/>
            <person name="Lamy-Besnier Q."/>
            <person name="Debarbieux L."/>
            <person name="Koszul R."/>
        </authorList>
    </citation>
    <scope>NUCLEOTIDE SEQUENCE [LARGE SCALE GENOMIC DNA]</scope>
    <source>
        <strain evidence="7 9">KB18</strain>
    </source>
</reference>
<evidence type="ECO:0000259" key="5">
    <source>
        <dbReference type="PROSITE" id="PS51554"/>
    </source>
</evidence>
<dbReference type="InterPro" id="IPR004184">
    <property type="entry name" value="PFL_dom"/>
</dbReference>
<dbReference type="InterPro" id="IPR001150">
    <property type="entry name" value="Gly_radical"/>
</dbReference>
<keyword evidence="1 3" id="KW-0556">Organic radical</keyword>
<dbReference type="Gene3D" id="3.20.70.20">
    <property type="match status" value="1"/>
</dbReference>
<dbReference type="PANTHER" id="PTHR43641:SF2">
    <property type="entry name" value="DEHYDRATASE YBIW-RELATED"/>
    <property type="match status" value="1"/>
</dbReference>
<protein>
    <submittedName>
        <fullName evidence="7">Formate acetyltransferase</fullName>
    </submittedName>
</protein>
<dbReference type="Proteomes" id="UP000196710">
    <property type="component" value="Chromosome"/>
</dbReference>
<evidence type="ECO:0000313" key="6">
    <source>
        <dbReference type="EMBL" id="ASB40048.1"/>
    </source>
</evidence>
<accession>A0A1Z2XNM4</accession>
<keyword evidence="2" id="KW-0456">Lyase</keyword>
<evidence type="ECO:0000313" key="8">
    <source>
        <dbReference type="Proteomes" id="UP000196710"/>
    </source>
</evidence>
<dbReference type="KEGG" id="amur:ADH66_04875"/>
<dbReference type="RefSeq" id="WP_066534949.1">
    <property type="nucleotide sequence ID" value="NZ_CP021422.1"/>
</dbReference>
<dbReference type="PROSITE" id="PS51554">
    <property type="entry name" value="PFL"/>
    <property type="match status" value="1"/>
</dbReference>
<evidence type="ECO:0000313" key="7">
    <source>
        <dbReference type="EMBL" id="QQR29337.1"/>
    </source>
</evidence>
<sequence length="735" mass="83565">MENRLNIFRPEEPMDFGRRIKILKERKLEETKVKSKMKVYQDGDDYGSVPAPEDYKFHCLPNHENGSWYGYEGWSKNFHKLMSEHPVYIDSVDAFSCRWMYSMIWFDEKSPAKGLNWNPDYSYDHLKPEQEKYGIVSGIGSDAHFGGDYELGLSLGWGGLLEKLAAYREKNPGHDEFYDAEELVIQGVQNWMRRAIEEAERLAEKERHPLLRENLLQMAQVNRNILSGAPKTMREACQWVCWFNMASRTYNRDGAGFQLDQVLKRYYDADLAAGRITREEAVFYIACLLLNDPHYYQIGGTDEEGNSLLSEFSDMVLEGADMLDSACNITVRVDRNMDRDFLHRAVDYLFKNCNGWPRFSGDEALNEGFMRLGYPESLARKRIAVGCHWMSLPGMEYCLNDCVKINCAKVLEVALDEMMAGRGPYSTARLWEIYEKHMARAVEVTAEGIAFHLKYQQYNEPELLLNLISHGPVEKGLDMTCGGAMYYNMCMDGTAIATVADSFGALEQRVEKESRLSWEELYKHLKTDFKEEGGEIVRRMLSSSPRYGGGDTVSDRWAKRLSESYSGQVRAISKSYPDYEFIPGWFSWSNTIVLGKQVGATPNGRHAFEPINHGANPHPGFRKDGALTAMSNSICAIQPGFGNTAPVQLELDPGMGRGEEAVQKIADYILTLFQKGGTLLNINIIDSRQILEADKDPDKYPDLVVRVTGFTAYFCSLTPEFRKLVVDRILVQGGA</sequence>
<evidence type="ECO:0000256" key="1">
    <source>
        <dbReference type="ARBA" id="ARBA00022818"/>
    </source>
</evidence>
<gene>
    <name evidence="6" type="ORF">ADH66_04875</name>
    <name evidence="7" type="ORF">I5Q82_14945</name>
</gene>
<dbReference type="GO" id="GO:0005829">
    <property type="term" value="C:cytosol"/>
    <property type="evidence" value="ECO:0007669"/>
    <property type="project" value="TreeGrafter"/>
</dbReference>
<dbReference type="GO" id="GO:0016829">
    <property type="term" value="F:lyase activity"/>
    <property type="evidence" value="ECO:0007669"/>
    <property type="project" value="UniProtKB-KW"/>
</dbReference>
<evidence type="ECO:0000256" key="3">
    <source>
        <dbReference type="PROSITE-ProRule" id="PRU00493"/>
    </source>
</evidence>
<dbReference type="PANTHER" id="PTHR43641">
    <property type="entry name" value="FORMATE ACETYLTRANSFERASE 3-RELATED"/>
    <property type="match status" value="1"/>
</dbReference>
<organism evidence="7 9">
    <name type="scientific">Acutalibacter muris</name>
    <dbReference type="NCBI Taxonomy" id="1796620"/>
    <lineage>
        <taxon>Bacteria</taxon>
        <taxon>Bacillati</taxon>
        <taxon>Bacillota</taxon>
        <taxon>Clostridia</taxon>
        <taxon>Eubacteriales</taxon>
        <taxon>Acutalibacteraceae</taxon>
        <taxon>Acutalibacter</taxon>
    </lineage>
</organism>
<dbReference type="AlphaFoldDB" id="A0A1Z2XNM4"/>
<dbReference type="EMBL" id="CP065321">
    <property type="protein sequence ID" value="QQR29337.1"/>
    <property type="molecule type" value="Genomic_DNA"/>
</dbReference>
<dbReference type="Pfam" id="PF01228">
    <property type="entry name" value="Gly_radical"/>
    <property type="match status" value="1"/>
</dbReference>
<reference evidence="8" key="2">
    <citation type="submission" date="2017-05" db="EMBL/GenBank/DDBJ databases">
        <title>Improved OligoMM genomes.</title>
        <authorList>
            <person name="Garzetti D."/>
        </authorList>
    </citation>
    <scope>NUCLEOTIDE SEQUENCE [LARGE SCALE GENOMIC DNA]</scope>
    <source>
        <strain evidence="8">KB18</strain>
    </source>
</reference>
<dbReference type="Pfam" id="PF02901">
    <property type="entry name" value="PFL-like"/>
    <property type="match status" value="1"/>
</dbReference>
<evidence type="ECO:0000259" key="4">
    <source>
        <dbReference type="PROSITE" id="PS51149"/>
    </source>
</evidence>
<feature type="modified residue" description="Glycine radical" evidence="3">
    <location>
        <position position="709"/>
    </location>
</feature>